<dbReference type="AlphaFoldDB" id="A0AAE0L584"/>
<accession>A0AAE0L584</accession>
<evidence type="ECO:0000313" key="4">
    <source>
        <dbReference type="Proteomes" id="UP001190700"/>
    </source>
</evidence>
<dbReference type="EMBL" id="LGRX02008870">
    <property type="protein sequence ID" value="KAK3272626.1"/>
    <property type="molecule type" value="Genomic_DNA"/>
</dbReference>
<feature type="transmembrane region" description="Helical" evidence="1">
    <location>
        <begin position="230"/>
        <end position="250"/>
    </location>
</feature>
<name>A0AAE0L584_9CHLO</name>
<feature type="non-terminal residue" evidence="3">
    <location>
        <position position="1"/>
    </location>
</feature>
<proteinExistence type="predicted"/>
<sequence length="275" mass="30839">SVGRMPCIITPYHLRLDWQVWIDTTASLESRHGEYRITSGDFVPAYVETLCSQILEGKQGAAGLMGARPSELYVGGMPPAAIKAEMYRYQWSTWASLLRFGHWWQRELVSARPIIISSRGPHRVAVKAEVWTEPQAHPTLLLASFGAAYISLQSLAWLLRRWVGKATMPEMSTESALPTLIVTIPAWLQEILPLSNRRAVVFTGMFDALLNVLYTVVAFYLCLDLSYQKVVILSFIWMGGTFVVSLCLFLMGRGMHLLYCITCASSLFTIAILKS</sequence>
<keyword evidence="1" id="KW-0812">Transmembrane</keyword>
<comment type="caution">
    <text evidence="3">The sequence shown here is derived from an EMBL/GenBank/DDBJ whole genome shotgun (WGS) entry which is preliminary data.</text>
</comment>
<keyword evidence="1" id="KW-1133">Transmembrane helix</keyword>
<dbReference type="InterPro" id="IPR057433">
    <property type="entry name" value="LMF1/2_C"/>
</dbReference>
<evidence type="ECO:0000313" key="3">
    <source>
        <dbReference type="EMBL" id="KAK3272626.1"/>
    </source>
</evidence>
<evidence type="ECO:0000256" key="1">
    <source>
        <dbReference type="SAM" id="Phobius"/>
    </source>
</evidence>
<organism evidence="3 4">
    <name type="scientific">Cymbomonas tetramitiformis</name>
    <dbReference type="NCBI Taxonomy" id="36881"/>
    <lineage>
        <taxon>Eukaryota</taxon>
        <taxon>Viridiplantae</taxon>
        <taxon>Chlorophyta</taxon>
        <taxon>Pyramimonadophyceae</taxon>
        <taxon>Pyramimonadales</taxon>
        <taxon>Pyramimonadaceae</taxon>
        <taxon>Cymbomonas</taxon>
    </lineage>
</organism>
<dbReference type="Pfam" id="PF25179">
    <property type="entry name" value="LMF1_C"/>
    <property type="match status" value="1"/>
</dbReference>
<reference evidence="3 4" key="1">
    <citation type="journal article" date="2015" name="Genome Biol. Evol.">
        <title>Comparative Genomics of a Bacterivorous Green Alga Reveals Evolutionary Causalities and Consequences of Phago-Mixotrophic Mode of Nutrition.</title>
        <authorList>
            <person name="Burns J.A."/>
            <person name="Paasch A."/>
            <person name="Narechania A."/>
            <person name="Kim E."/>
        </authorList>
    </citation>
    <scope>NUCLEOTIDE SEQUENCE [LARGE SCALE GENOMIC DNA]</scope>
    <source>
        <strain evidence="3 4">PLY_AMNH</strain>
    </source>
</reference>
<evidence type="ECO:0000259" key="2">
    <source>
        <dbReference type="Pfam" id="PF25179"/>
    </source>
</evidence>
<keyword evidence="1" id="KW-0472">Membrane</keyword>
<feature type="transmembrane region" description="Helical" evidence="1">
    <location>
        <begin position="256"/>
        <end position="273"/>
    </location>
</feature>
<keyword evidence="4" id="KW-1185">Reference proteome</keyword>
<dbReference type="Proteomes" id="UP001190700">
    <property type="component" value="Unassembled WGS sequence"/>
</dbReference>
<gene>
    <name evidence="3" type="ORF">CYMTET_19088</name>
</gene>
<protein>
    <recommendedName>
        <fullName evidence="2">Lipase maturation factor 1/2 C-terminal domain-containing protein</fullName>
    </recommendedName>
</protein>
<feature type="transmembrane region" description="Helical" evidence="1">
    <location>
        <begin position="200"/>
        <end position="223"/>
    </location>
</feature>
<feature type="domain" description="Lipase maturation factor 1/2 C-terminal" evidence="2">
    <location>
        <begin position="2"/>
        <end position="110"/>
    </location>
</feature>